<reference evidence="3 4" key="1">
    <citation type="submission" date="2018-03" db="EMBL/GenBank/DDBJ databases">
        <title>Genome sequencing of Ottowia sp.</title>
        <authorList>
            <person name="Kim S.-J."/>
            <person name="Heo J."/>
            <person name="Kwon S.-W."/>
        </authorList>
    </citation>
    <scope>NUCLEOTIDE SEQUENCE [LARGE SCALE GENOMIC DNA]</scope>
    <source>
        <strain evidence="3 4">KADR8-3</strain>
    </source>
</reference>
<dbReference type="EMBL" id="CP027666">
    <property type="protein sequence ID" value="AVO33821.1"/>
    <property type="molecule type" value="Genomic_DNA"/>
</dbReference>
<dbReference type="Proteomes" id="UP000239709">
    <property type="component" value="Chromosome"/>
</dbReference>
<dbReference type="InterPro" id="IPR000352">
    <property type="entry name" value="Pep_chain_release_fac_I"/>
</dbReference>
<protein>
    <submittedName>
        <fullName evidence="3">Aminoacyl-tRNA hydrolase</fullName>
    </submittedName>
</protein>
<dbReference type="GO" id="GO:0043022">
    <property type="term" value="F:ribosome binding"/>
    <property type="evidence" value="ECO:0007669"/>
    <property type="project" value="TreeGrafter"/>
</dbReference>
<dbReference type="GO" id="GO:0072344">
    <property type="term" value="P:rescue of stalled ribosome"/>
    <property type="evidence" value="ECO:0007669"/>
    <property type="project" value="TreeGrafter"/>
</dbReference>
<dbReference type="SUPFAM" id="SSF75620">
    <property type="entry name" value="Release factor"/>
    <property type="match status" value="1"/>
</dbReference>
<dbReference type="GO" id="GO:0004045">
    <property type="term" value="F:peptidyl-tRNA hydrolase activity"/>
    <property type="evidence" value="ECO:0007669"/>
    <property type="project" value="TreeGrafter"/>
</dbReference>
<dbReference type="OrthoDB" id="9815709at2"/>
<dbReference type="Pfam" id="PF00472">
    <property type="entry name" value="RF-1"/>
    <property type="match status" value="1"/>
</dbReference>
<dbReference type="RefSeq" id="WP_106702378.1">
    <property type="nucleotide sequence ID" value="NZ_CP027666.1"/>
</dbReference>
<organism evidence="3 4">
    <name type="scientific">Ottowia oryzae</name>
    <dbReference type="NCBI Taxonomy" id="2109914"/>
    <lineage>
        <taxon>Bacteria</taxon>
        <taxon>Pseudomonadati</taxon>
        <taxon>Pseudomonadota</taxon>
        <taxon>Betaproteobacteria</taxon>
        <taxon>Burkholderiales</taxon>
        <taxon>Comamonadaceae</taxon>
        <taxon>Ottowia</taxon>
    </lineage>
</organism>
<dbReference type="GO" id="GO:0003747">
    <property type="term" value="F:translation release factor activity"/>
    <property type="evidence" value="ECO:0007669"/>
    <property type="project" value="InterPro"/>
</dbReference>
<gene>
    <name evidence="3" type="ORF">C6570_05825</name>
</gene>
<evidence type="ECO:0000313" key="4">
    <source>
        <dbReference type="Proteomes" id="UP000239709"/>
    </source>
</evidence>
<evidence type="ECO:0000256" key="1">
    <source>
        <dbReference type="ARBA" id="ARBA00010835"/>
    </source>
</evidence>
<dbReference type="NCBIfam" id="NF006718">
    <property type="entry name" value="PRK09256.1"/>
    <property type="match status" value="1"/>
</dbReference>
<accession>A0A2S0MDI0</accession>
<keyword evidence="3" id="KW-0378">Hydrolase</keyword>
<comment type="similarity">
    <text evidence="1">Belongs to the prokaryotic/mitochondrial release factor family.</text>
</comment>
<dbReference type="KEGG" id="otk:C6570_05825"/>
<dbReference type="PANTHER" id="PTHR47814">
    <property type="entry name" value="PEPTIDYL-TRNA HYDROLASE ARFB"/>
    <property type="match status" value="1"/>
</dbReference>
<dbReference type="Gene3D" id="3.30.160.20">
    <property type="match status" value="1"/>
</dbReference>
<evidence type="ECO:0000259" key="2">
    <source>
        <dbReference type="Pfam" id="PF00472"/>
    </source>
</evidence>
<feature type="domain" description="Prokaryotic-type class I peptide chain release factors" evidence="2">
    <location>
        <begin position="4"/>
        <end position="127"/>
    </location>
</feature>
<evidence type="ECO:0000313" key="3">
    <source>
        <dbReference type="EMBL" id="AVO33821.1"/>
    </source>
</evidence>
<proteinExistence type="inferred from homology"/>
<dbReference type="PANTHER" id="PTHR47814:SF1">
    <property type="entry name" value="PEPTIDYL-TRNA HYDROLASE ARFB"/>
    <property type="match status" value="1"/>
</dbReference>
<dbReference type="InterPro" id="IPR045853">
    <property type="entry name" value="Pep_chain_release_fac_I_sf"/>
</dbReference>
<dbReference type="AlphaFoldDB" id="A0A2S0MDI0"/>
<sequence length="132" mass="14549">MAAEVREDEVEFTAMRAQGPGGQNVNKVSNAVHLRFDIAASSLPAAVKERLLALPGRRVTKEGVLVLKAQTSRSLEQNRALALERLQAIVTEAAHVPEVRRATKPTYGSKQRRLEGKSIRAQVKAMRRKPDV</sequence>
<name>A0A2S0MDI0_9BURK</name>
<keyword evidence="4" id="KW-1185">Reference proteome</keyword>